<protein>
    <submittedName>
        <fullName evidence="2">Uncharacterized protein</fullName>
    </submittedName>
</protein>
<feature type="coiled-coil region" evidence="1">
    <location>
        <begin position="1"/>
        <end position="28"/>
    </location>
</feature>
<keyword evidence="1" id="KW-0175">Coiled coil</keyword>
<sequence length="313" mass="36411">MIKNNDEKKFAENQISKLENILLSLKKELLPEREEQFKAMAAVYTRMIREIREEIEEYTGMEILNVRRDDINIHIEGPIIGYGSAPISIVSGYLEKFKRTAQNYYMTINNMKYKRVPKSISKLTDFNLNAFQPGSINLSISVPNIQTSFLEDKGLIGALEMYFNVLKWTYYNDESYIKNIDEEMQQKLLVNTLRTLPDNQNIDRITFFGELVSKDEKIIVNHKTREKIKQKIEDIEENDKIVSIEGCIRGLDLDKLIFILRDVNEESSKDIRCKISNELVDDMKEYLDSRVLIKGVENSSGGVKVKYIEILDL</sequence>
<dbReference type="AlphaFoldDB" id="A0ABC8EB22"/>
<accession>A0ABC8EB22</accession>
<dbReference type="RefSeq" id="WP_282804151.1">
    <property type="nucleotide sequence ID" value="NZ_AP026818.1"/>
</dbReference>
<dbReference type="Proteomes" id="UP001321763">
    <property type="component" value="Chromosome"/>
</dbReference>
<organism evidence="2 3">
    <name type="scientific">Clostridium tetani</name>
    <dbReference type="NCBI Taxonomy" id="1513"/>
    <lineage>
        <taxon>Bacteria</taxon>
        <taxon>Bacillati</taxon>
        <taxon>Bacillota</taxon>
        <taxon>Clostridia</taxon>
        <taxon>Eubacteriales</taxon>
        <taxon>Clostridiaceae</taxon>
        <taxon>Clostridium</taxon>
    </lineage>
</organism>
<gene>
    <name evidence="2" type="ORF">K234311028_09560</name>
</gene>
<evidence type="ECO:0000256" key="1">
    <source>
        <dbReference type="SAM" id="Coils"/>
    </source>
</evidence>
<evidence type="ECO:0000313" key="2">
    <source>
        <dbReference type="EMBL" id="BDR80710.1"/>
    </source>
</evidence>
<name>A0ABC8EB22_CLOTA</name>
<dbReference type="EMBL" id="AP026818">
    <property type="protein sequence ID" value="BDR80710.1"/>
    <property type="molecule type" value="Genomic_DNA"/>
</dbReference>
<reference evidence="2 3" key="1">
    <citation type="submission" date="2022-09" db="EMBL/GenBank/DDBJ databases">
        <title>complete genome sequences of Clostridium tetani str. KHSU-234311-028 isolated from soil.</title>
        <authorList>
            <person name="Sekizuka T."/>
            <person name="Shitada C."/>
            <person name="Takahashi M."/>
            <person name="Kuroda M."/>
        </authorList>
    </citation>
    <scope>NUCLEOTIDE SEQUENCE [LARGE SCALE GENOMIC DNA]</scope>
    <source>
        <strain evidence="2 3">KHSU-234311-028</strain>
    </source>
</reference>
<evidence type="ECO:0000313" key="3">
    <source>
        <dbReference type="Proteomes" id="UP001321763"/>
    </source>
</evidence>
<proteinExistence type="predicted"/>